<comment type="caution">
    <text evidence="1">The sequence shown here is derived from an EMBL/GenBank/DDBJ whole genome shotgun (WGS) entry which is preliminary data.</text>
</comment>
<sequence length="76" mass="9251">MRVSFPQASINEIHIKGKIKKWKSDYLILDAMLRRLGFGWNANENKLVVGNEIWNEFVQNHRHLRHFWDRQFPNFN</sequence>
<keyword evidence="2" id="KW-1185">Reference proteome</keyword>
<reference evidence="1" key="1">
    <citation type="submission" date="2022-02" db="EMBL/GenBank/DDBJ databases">
        <title>Plant Genome Project.</title>
        <authorList>
            <person name="Zhang R.-G."/>
        </authorList>
    </citation>
    <scope>NUCLEOTIDE SEQUENCE</scope>
    <source>
        <strain evidence="1">AT1</strain>
    </source>
</reference>
<proteinExistence type="predicted"/>
<name>A0ACC0Q3V3_RHOML</name>
<organism evidence="1 2">
    <name type="scientific">Rhododendron molle</name>
    <name type="common">Chinese azalea</name>
    <name type="synonym">Azalea mollis</name>
    <dbReference type="NCBI Taxonomy" id="49168"/>
    <lineage>
        <taxon>Eukaryota</taxon>
        <taxon>Viridiplantae</taxon>
        <taxon>Streptophyta</taxon>
        <taxon>Embryophyta</taxon>
        <taxon>Tracheophyta</taxon>
        <taxon>Spermatophyta</taxon>
        <taxon>Magnoliopsida</taxon>
        <taxon>eudicotyledons</taxon>
        <taxon>Gunneridae</taxon>
        <taxon>Pentapetalae</taxon>
        <taxon>asterids</taxon>
        <taxon>Ericales</taxon>
        <taxon>Ericaceae</taxon>
        <taxon>Ericoideae</taxon>
        <taxon>Rhodoreae</taxon>
        <taxon>Rhododendron</taxon>
    </lineage>
</organism>
<dbReference type="EMBL" id="CM046388">
    <property type="protein sequence ID" value="KAI8572660.1"/>
    <property type="molecule type" value="Genomic_DNA"/>
</dbReference>
<accession>A0ACC0Q3V3</accession>
<dbReference type="Proteomes" id="UP001062846">
    <property type="component" value="Chromosome 1"/>
</dbReference>
<gene>
    <name evidence="1" type="ORF">RHMOL_Rhmol01G0216700</name>
</gene>
<protein>
    <submittedName>
        <fullName evidence="1">Uncharacterized protein</fullName>
    </submittedName>
</protein>
<evidence type="ECO:0000313" key="2">
    <source>
        <dbReference type="Proteomes" id="UP001062846"/>
    </source>
</evidence>
<evidence type="ECO:0000313" key="1">
    <source>
        <dbReference type="EMBL" id="KAI8572660.1"/>
    </source>
</evidence>